<sequence precursor="true">MFYCLRLLLPAIGAMLVNSQLLAATLVAESRINAVTVYTDRAVVTRTAELQLPAGLHEVALEQLPFRIDNNSLQASLGADATATLLDVSSAPQIVLPSDGNRLQQLNSQLQDIQRQEREISDRHDVLDNQKTFLVEIQAGTTTPGKDHPLPGIEDLKSLMQLSETNLERILAEQRKLDHLAEELQQHEDELESQRAHLAGDGTHYKRAVLRIAVEKPARIHLQLSYILNDATWHPAYDARLRDGDDKVEISYQAIVRQSSGEDWSDVDLTLSTAQPNLGSAAPSLSPWIVDTANDRFKKMANTKLDMSNPEAELSEESFDLAKEKSKASAKLAEMPPSSMEMSSAITSVSFHIPSRITLNSDGSSKKVSIAQIQLPATFRYLTTPVLREAAYLQANTSNISAYPLLPGTLNTYLGNTFVASSQLSAVMPGESFELALGSDEAMSIKRTLIKRYTDYTGFTGARKRVTYEFRINAQNNHGTEQLLQINDQLPVSRNEQIKVTLLEPSEQSMSHGDDGELTWNWQLKPGEKRSTTFKFSVEYPKEIAVTGLE</sequence>
<dbReference type="Gene3D" id="2.60.40.2960">
    <property type="match status" value="1"/>
</dbReference>
<protein>
    <recommendedName>
        <fullName evidence="7">Mucoidy inhibitor A</fullName>
    </recommendedName>
</protein>
<keyword evidence="1" id="KW-0175">Coiled coil</keyword>
<evidence type="ECO:0000313" key="6">
    <source>
        <dbReference type="Proteomes" id="UP000375525"/>
    </source>
</evidence>
<dbReference type="InterPro" id="IPR037291">
    <property type="entry name" value="DUF4139"/>
</dbReference>
<feature type="domain" description="DUF4140" evidence="4">
    <location>
        <begin position="35"/>
        <end position="134"/>
    </location>
</feature>
<dbReference type="PANTHER" id="PTHR31005">
    <property type="entry name" value="DUF4139 DOMAIN-CONTAINING PROTEIN"/>
    <property type="match status" value="1"/>
</dbReference>
<evidence type="ECO:0000313" key="5">
    <source>
        <dbReference type="EMBL" id="VVP58077.1"/>
    </source>
</evidence>
<dbReference type="Pfam" id="PF13600">
    <property type="entry name" value="DUF4140"/>
    <property type="match status" value="1"/>
</dbReference>
<dbReference type="InterPro" id="IPR011935">
    <property type="entry name" value="CHP02231"/>
</dbReference>
<dbReference type="PANTHER" id="PTHR31005:SF8">
    <property type="entry name" value="DUF4139 DOMAIN-CONTAINING PROTEIN"/>
    <property type="match status" value="1"/>
</dbReference>
<evidence type="ECO:0000259" key="3">
    <source>
        <dbReference type="Pfam" id="PF13598"/>
    </source>
</evidence>
<keyword evidence="2" id="KW-0732">Signal</keyword>
<proteinExistence type="predicted"/>
<dbReference type="NCBIfam" id="TIGR02231">
    <property type="entry name" value="mucoidy inhibitor MuiA family protein"/>
    <property type="match status" value="1"/>
</dbReference>
<evidence type="ECO:0000259" key="4">
    <source>
        <dbReference type="Pfam" id="PF13600"/>
    </source>
</evidence>
<dbReference type="InterPro" id="IPR025554">
    <property type="entry name" value="DUF4140"/>
</dbReference>
<dbReference type="AlphaFoldDB" id="A0A5E7QB90"/>
<feature type="chain" id="PRO_5022736314" description="Mucoidy inhibitor A" evidence="2">
    <location>
        <begin position="24"/>
        <end position="550"/>
    </location>
</feature>
<feature type="domain" description="DUF4139" evidence="3">
    <location>
        <begin position="222"/>
        <end position="542"/>
    </location>
</feature>
<name>A0A5E7QB90_PSEFL</name>
<accession>A0A5E7QB90</accession>
<dbReference type="Proteomes" id="UP000375525">
    <property type="component" value="Unassembled WGS sequence"/>
</dbReference>
<feature type="coiled-coil region" evidence="1">
    <location>
        <begin position="153"/>
        <end position="201"/>
    </location>
</feature>
<gene>
    <name evidence="5" type="ORF">PS880_05878</name>
</gene>
<evidence type="ECO:0008006" key="7">
    <source>
        <dbReference type="Google" id="ProtNLM"/>
    </source>
</evidence>
<evidence type="ECO:0000256" key="1">
    <source>
        <dbReference type="SAM" id="Coils"/>
    </source>
</evidence>
<reference evidence="5 6" key="1">
    <citation type="submission" date="2019-09" db="EMBL/GenBank/DDBJ databases">
        <authorList>
            <person name="Chandra G."/>
            <person name="Truman W A."/>
        </authorList>
    </citation>
    <scope>NUCLEOTIDE SEQUENCE [LARGE SCALE GENOMIC DNA]</scope>
    <source>
        <strain evidence="5">PS880</strain>
    </source>
</reference>
<dbReference type="EMBL" id="CABVIH010000042">
    <property type="protein sequence ID" value="VVP58077.1"/>
    <property type="molecule type" value="Genomic_DNA"/>
</dbReference>
<organism evidence="5 6">
    <name type="scientific">Pseudomonas fluorescens</name>
    <dbReference type="NCBI Taxonomy" id="294"/>
    <lineage>
        <taxon>Bacteria</taxon>
        <taxon>Pseudomonadati</taxon>
        <taxon>Pseudomonadota</taxon>
        <taxon>Gammaproteobacteria</taxon>
        <taxon>Pseudomonadales</taxon>
        <taxon>Pseudomonadaceae</taxon>
        <taxon>Pseudomonas</taxon>
    </lineage>
</organism>
<feature type="signal peptide" evidence="2">
    <location>
        <begin position="1"/>
        <end position="23"/>
    </location>
</feature>
<evidence type="ECO:0000256" key="2">
    <source>
        <dbReference type="SAM" id="SignalP"/>
    </source>
</evidence>
<dbReference type="Pfam" id="PF13598">
    <property type="entry name" value="DUF4139"/>
    <property type="match status" value="1"/>
</dbReference>